<keyword evidence="6 10" id="KW-0133">Cell shape</keyword>
<sequence>MMNIKLRKIKEWIDCEIQEDYLDEVVQGTCIDSRKIEKSNLFIPFKGENVDGHRFVSQTLENGAGASFWQKDIPNPPKGPIIFVEDTLVALQDLAKSYLRYVNPKVVAITGSNGKTTTKDMVECVLNKSFKVKKTQGNYNNEIGCPLTILDLDEDTEVSILEMGMSGFGEIRELTLLAEPDVAIVTNIGESHMQDLGSREGIAKAKFEITEGLKDDGLFIYDGDEPLLKSIVTSINNTKVSVGTNVDNNVIIQTNQSTSNGINFQLNNSNMVYHLSILGEHNVKNATYAIQVAKQFGVTEDIIQSTLDDLVLTDMRMQRIETEKYGLLINDAYNASPTSMKAAIDTLHNMESDDKILILADVLELGDMSKEMHQQVGYYLEGKDIQTLITYGEEAAHISNIASEYIQNHYHFDSKEKITDYLKEHLNGESVTLFKGSRGMSLETIINSLT</sequence>
<name>A0ABS5MN28_9STAP</name>
<evidence type="ECO:0000259" key="14">
    <source>
        <dbReference type="Pfam" id="PF08245"/>
    </source>
</evidence>
<keyword evidence="7 10" id="KW-0573">Peptidoglycan synthesis</keyword>
<keyword evidence="5 10" id="KW-0067">ATP-binding</keyword>
<dbReference type="Pfam" id="PF02875">
    <property type="entry name" value="Mur_ligase_C"/>
    <property type="match status" value="1"/>
</dbReference>
<feature type="binding site" evidence="10">
    <location>
        <begin position="111"/>
        <end position="117"/>
    </location>
    <ligand>
        <name>ATP</name>
        <dbReference type="ChEBI" id="CHEBI:30616"/>
    </ligand>
</feature>
<keyword evidence="2 10" id="KW-0436">Ligase</keyword>
<dbReference type="PANTHER" id="PTHR43024:SF1">
    <property type="entry name" value="UDP-N-ACETYLMURAMOYL-TRIPEPTIDE--D-ALANYL-D-ALANINE LIGASE"/>
    <property type="match status" value="1"/>
</dbReference>
<dbReference type="GO" id="GO:0016874">
    <property type="term" value="F:ligase activity"/>
    <property type="evidence" value="ECO:0007669"/>
    <property type="project" value="UniProtKB-KW"/>
</dbReference>
<organism evidence="15 16">
    <name type="scientific">Mammaliicoccus fleurettii</name>
    <dbReference type="NCBI Taxonomy" id="150056"/>
    <lineage>
        <taxon>Bacteria</taxon>
        <taxon>Bacillati</taxon>
        <taxon>Bacillota</taxon>
        <taxon>Bacilli</taxon>
        <taxon>Bacillales</taxon>
        <taxon>Staphylococcaceae</taxon>
        <taxon>Mammaliicoccus</taxon>
    </lineage>
</organism>
<accession>A0ABS5MN28</accession>
<evidence type="ECO:0000256" key="5">
    <source>
        <dbReference type="ARBA" id="ARBA00022840"/>
    </source>
</evidence>
<evidence type="ECO:0000256" key="10">
    <source>
        <dbReference type="HAMAP-Rule" id="MF_02019"/>
    </source>
</evidence>
<evidence type="ECO:0000256" key="11">
    <source>
        <dbReference type="RuleBase" id="RU004136"/>
    </source>
</evidence>
<keyword evidence="8 10" id="KW-0131">Cell cycle</keyword>
<comment type="function">
    <text evidence="10 11">Involved in cell wall formation. Catalyzes the final step in the synthesis of UDP-N-acetylmuramoyl-pentapeptide, the precursor of murein.</text>
</comment>
<dbReference type="RefSeq" id="WP_078357990.1">
    <property type="nucleotide sequence ID" value="NZ_JAEPSA010000004.1"/>
</dbReference>
<keyword evidence="3 10" id="KW-0132">Cell division</keyword>
<evidence type="ECO:0000256" key="1">
    <source>
        <dbReference type="ARBA" id="ARBA00022490"/>
    </source>
</evidence>
<dbReference type="EC" id="6.3.2.10" evidence="10 11"/>
<dbReference type="Pfam" id="PF08245">
    <property type="entry name" value="Mur_ligase_M"/>
    <property type="match status" value="1"/>
</dbReference>
<keyword evidence="9 10" id="KW-0961">Cell wall biogenesis/degradation</keyword>
<evidence type="ECO:0000256" key="6">
    <source>
        <dbReference type="ARBA" id="ARBA00022960"/>
    </source>
</evidence>
<dbReference type="Gene3D" id="3.90.190.20">
    <property type="entry name" value="Mur ligase, C-terminal domain"/>
    <property type="match status" value="1"/>
</dbReference>
<dbReference type="InterPro" id="IPR036615">
    <property type="entry name" value="Mur_ligase_C_dom_sf"/>
</dbReference>
<dbReference type="Pfam" id="PF01225">
    <property type="entry name" value="Mur_ligase"/>
    <property type="match status" value="1"/>
</dbReference>
<feature type="domain" description="Mur ligase C-terminal" evidence="13">
    <location>
        <begin position="315"/>
        <end position="438"/>
    </location>
</feature>
<dbReference type="HAMAP" id="MF_02019">
    <property type="entry name" value="MurF"/>
    <property type="match status" value="1"/>
</dbReference>
<evidence type="ECO:0000256" key="2">
    <source>
        <dbReference type="ARBA" id="ARBA00022598"/>
    </source>
</evidence>
<feature type="domain" description="Mur ligase central" evidence="14">
    <location>
        <begin position="109"/>
        <end position="293"/>
    </location>
</feature>
<dbReference type="NCBIfam" id="TIGR01143">
    <property type="entry name" value="murF"/>
    <property type="match status" value="1"/>
</dbReference>
<evidence type="ECO:0000256" key="3">
    <source>
        <dbReference type="ARBA" id="ARBA00022618"/>
    </source>
</evidence>
<evidence type="ECO:0000313" key="15">
    <source>
        <dbReference type="EMBL" id="MBS3697264.1"/>
    </source>
</evidence>
<dbReference type="Proteomes" id="UP000681586">
    <property type="component" value="Unassembled WGS sequence"/>
</dbReference>
<dbReference type="EMBL" id="JAGXBM010000008">
    <property type="protein sequence ID" value="MBS3697264.1"/>
    <property type="molecule type" value="Genomic_DNA"/>
</dbReference>
<dbReference type="SUPFAM" id="SSF53244">
    <property type="entry name" value="MurD-like peptide ligases, peptide-binding domain"/>
    <property type="match status" value="1"/>
</dbReference>
<gene>
    <name evidence="10" type="primary">murF</name>
    <name evidence="15" type="ORF">JJQ58_07265</name>
</gene>
<evidence type="ECO:0000313" key="16">
    <source>
        <dbReference type="Proteomes" id="UP000681586"/>
    </source>
</evidence>
<dbReference type="InterPro" id="IPR051046">
    <property type="entry name" value="MurCDEF_CellWall_CoF430Synth"/>
</dbReference>
<protein>
    <recommendedName>
        <fullName evidence="10 11">UDP-N-acetylmuramoyl-tripeptide--D-alanyl-D-alanine ligase</fullName>
        <ecNumber evidence="10 11">6.3.2.10</ecNumber>
    </recommendedName>
    <alternativeName>
        <fullName evidence="10">D-alanyl-D-alanine-adding enzyme</fullName>
    </alternativeName>
</protein>
<dbReference type="InterPro" id="IPR005863">
    <property type="entry name" value="UDP-N-AcMur_synth"/>
</dbReference>
<proteinExistence type="inferred from homology"/>
<dbReference type="InterPro" id="IPR000713">
    <property type="entry name" value="Mur_ligase_N"/>
</dbReference>
<comment type="catalytic activity">
    <reaction evidence="10 11">
        <text>D-alanyl-D-alanine + UDP-N-acetyl-alpha-D-muramoyl-L-alanyl-gamma-D-glutamyl-meso-2,6-diaminopimelate + ATP = UDP-N-acetyl-alpha-D-muramoyl-L-alanyl-gamma-D-glutamyl-meso-2,6-diaminopimeloyl-D-alanyl-D-alanine + ADP + phosphate + H(+)</text>
        <dbReference type="Rhea" id="RHEA:28374"/>
        <dbReference type="ChEBI" id="CHEBI:15378"/>
        <dbReference type="ChEBI" id="CHEBI:30616"/>
        <dbReference type="ChEBI" id="CHEBI:43474"/>
        <dbReference type="ChEBI" id="CHEBI:57822"/>
        <dbReference type="ChEBI" id="CHEBI:61386"/>
        <dbReference type="ChEBI" id="CHEBI:83905"/>
        <dbReference type="ChEBI" id="CHEBI:456216"/>
        <dbReference type="EC" id="6.3.2.10"/>
    </reaction>
</comment>
<dbReference type="SUPFAM" id="SSF63418">
    <property type="entry name" value="MurE/MurF N-terminal domain"/>
    <property type="match status" value="1"/>
</dbReference>
<keyword evidence="1 10" id="KW-0963">Cytoplasm</keyword>
<dbReference type="InterPro" id="IPR036565">
    <property type="entry name" value="Mur-like_cat_sf"/>
</dbReference>
<dbReference type="InterPro" id="IPR004101">
    <property type="entry name" value="Mur_ligase_C"/>
</dbReference>
<feature type="domain" description="Mur ligase N-terminal catalytic" evidence="12">
    <location>
        <begin position="27"/>
        <end position="97"/>
    </location>
</feature>
<comment type="pathway">
    <text evidence="10 11">Cell wall biogenesis; peptidoglycan biosynthesis.</text>
</comment>
<evidence type="ECO:0000259" key="12">
    <source>
        <dbReference type="Pfam" id="PF01225"/>
    </source>
</evidence>
<comment type="subcellular location">
    <subcellularLocation>
        <location evidence="10 11">Cytoplasm</location>
    </subcellularLocation>
</comment>
<dbReference type="Gene3D" id="3.40.1190.10">
    <property type="entry name" value="Mur-like, catalytic domain"/>
    <property type="match status" value="1"/>
</dbReference>
<evidence type="ECO:0000256" key="4">
    <source>
        <dbReference type="ARBA" id="ARBA00022741"/>
    </source>
</evidence>
<reference evidence="15 16" key="1">
    <citation type="submission" date="2021-05" db="EMBL/GenBank/DDBJ databases">
        <title>Staphylococcus fleurettii isolated from lake water in First Nation community in Manitoba, Canada.</title>
        <authorList>
            <person name="Bashar S."/>
            <person name="Murdock A."/>
            <person name="Patidar R."/>
            <person name="Golding G."/>
            <person name="Farenhorst A."/>
            <person name="Kumar A."/>
        </authorList>
    </citation>
    <scope>NUCLEOTIDE SEQUENCE [LARGE SCALE GENOMIC DNA]</scope>
    <source>
        <strain evidence="15 16">SF002</strain>
    </source>
</reference>
<dbReference type="InterPro" id="IPR035911">
    <property type="entry name" value="MurE/MurF_N"/>
</dbReference>
<comment type="caution">
    <text evidence="15">The sequence shown here is derived from an EMBL/GenBank/DDBJ whole genome shotgun (WGS) entry which is preliminary data.</text>
</comment>
<dbReference type="GeneID" id="86197480"/>
<evidence type="ECO:0000256" key="7">
    <source>
        <dbReference type="ARBA" id="ARBA00022984"/>
    </source>
</evidence>
<evidence type="ECO:0000259" key="13">
    <source>
        <dbReference type="Pfam" id="PF02875"/>
    </source>
</evidence>
<dbReference type="SUPFAM" id="SSF53623">
    <property type="entry name" value="MurD-like peptide ligases, catalytic domain"/>
    <property type="match status" value="1"/>
</dbReference>
<evidence type="ECO:0000256" key="9">
    <source>
        <dbReference type="ARBA" id="ARBA00023316"/>
    </source>
</evidence>
<dbReference type="Gene3D" id="3.40.1390.10">
    <property type="entry name" value="MurE/MurF, N-terminal domain"/>
    <property type="match status" value="1"/>
</dbReference>
<keyword evidence="4 10" id="KW-0547">Nucleotide-binding</keyword>
<dbReference type="PANTHER" id="PTHR43024">
    <property type="entry name" value="UDP-N-ACETYLMURAMOYL-TRIPEPTIDE--D-ALANYL-D-ALANINE LIGASE"/>
    <property type="match status" value="1"/>
</dbReference>
<dbReference type="InterPro" id="IPR013221">
    <property type="entry name" value="Mur_ligase_cen"/>
</dbReference>
<comment type="similarity">
    <text evidence="10">Belongs to the MurCDEF family. MurF subfamily.</text>
</comment>
<keyword evidence="16" id="KW-1185">Reference proteome</keyword>
<evidence type="ECO:0000256" key="8">
    <source>
        <dbReference type="ARBA" id="ARBA00023306"/>
    </source>
</evidence>